<evidence type="ECO:0000313" key="2">
    <source>
        <dbReference type="Proteomes" id="UP001595776"/>
    </source>
</evidence>
<protein>
    <submittedName>
        <fullName evidence="1">HPr-rel-A system PqqD family peptide chaperone</fullName>
    </submittedName>
</protein>
<dbReference type="EMBL" id="JBHSCR010000035">
    <property type="protein sequence ID" value="MFC4349726.1"/>
    <property type="molecule type" value="Genomic_DNA"/>
</dbReference>
<name>A0ABV8UGF1_9PROT</name>
<reference evidence="2" key="1">
    <citation type="journal article" date="2019" name="Int. J. Syst. Evol. Microbiol.">
        <title>The Global Catalogue of Microorganisms (GCM) 10K type strain sequencing project: providing services to taxonomists for standard genome sequencing and annotation.</title>
        <authorList>
            <consortium name="The Broad Institute Genomics Platform"/>
            <consortium name="The Broad Institute Genome Sequencing Center for Infectious Disease"/>
            <person name="Wu L."/>
            <person name="Ma J."/>
        </authorList>
    </citation>
    <scope>NUCLEOTIDE SEQUENCE [LARGE SCALE GENOMIC DNA]</scope>
    <source>
        <strain evidence="2">CGMCC 1.15304</strain>
    </source>
</reference>
<dbReference type="Proteomes" id="UP001595776">
    <property type="component" value="Unassembled WGS sequence"/>
</dbReference>
<accession>A0ABV8UGF1</accession>
<sequence length="87" mass="9759">MNPDHFIIHEIGDTTFVFSRLSGTTHMLNLVSRAMLDFLTDRPKPLGEVVAGFADYLQVPKEECPSGVVRRLFDELDDVGLVERVSP</sequence>
<gene>
    <name evidence="1" type="ORF">ACFO5Q_17880</name>
</gene>
<keyword evidence="2" id="KW-1185">Reference proteome</keyword>
<organism evidence="1 2">
    <name type="scientific">Kordiimonas lipolytica</name>
    <dbReference type="NCBI Taxonomy" id="1662421"/>
    <lineage>
        <taxon>Bacteria</taxon>
        <taxon>Pseudomonadati</taxon>
        <taxon>Pseudomonadota</taxon>
        <taxon>Alphaproteobacteria</taxon>
        <taxon>Kordiimonadales</taxon>
        <taxon>Kordiimonadaceae</taxon>
        <taxon>Kordiimonas</taxon>
    </lineage>
</organism>
<evidence type="ECO:0000313" key="1">
    <source>
        <dbReference type="EMBL" id="MFC4349726.1"/>
    </source>
</evidence>
<dbReference type="RefSeq" id="WP_156431892.1">
    <property type="nucleotide sequence ID" value="NZ_JBHSCR010000035.1"/>
</dbReference>
<comment type="caution">
    <text evidence="1">The sequence shown here is derived from an EMBL/GenBank/DDBJ whole genome shotgun (WGS) entry which is preliminary data.</text>
</comment>
<dbReference type="NCBIfam" id="TIGR04353">
    <property type="entry name" value="PqqD_rel_X"/>
    <property type="match status" value="1"/>
</dbReference>
<proteinExistence type="predicted"/>
<dbReference type="InterPro" id="IPR027599">
    <property type="entry name" value="PqqD-rel_X"/>
</dbReference>